<gene>
    <name evidence="1" type="ORF">NCTC11179_00503</name>
</gene>
<sequence>MSKFRINIEELNDSLNKNSKELLGIFCIQYPIFCLHSQIQHTNNDELHGIDAMIVYFLLGNPNIEPGNIANFLGLKPKLVMLRLRAMIRDGVVIKEKKNYRLTPLAIDVYINKTQERTFESSYDFYVDAVGMNPLWGDFYTYNYIQDNTYQPLNVVDLKKTKKKIYQPDVVSNVPELNNIKKNILSIPSNKRKDYNIPTGLIDILSIEYHRMSLDLLIVAVKCKTTGNIIKEFINGHAHYPKQDTTELDYYDHLKLGMESFNCMSVKKKINNLCFKITNNQKKESLDNPTKYYLSTNWFSVDKVSNEGESCYEFSDYDLLGYLNTRFIRYRLTRPLRINDIENSSDRICVKVTKDLVLKSRNPKGLLEALARGRDYDINTYRLENNYFLIMFYFKTEDAFVSQLLEFYNEFESVKKNDESIEKEMLLELKHKYDNYREYLNIIGERKVLEVIAISDFMVNF</sequence>
<protein>
    <submittedName>
        <fullName evidence="1">Uncharacterized protein</fullName>
    </submittedName>
</protein>
<organism evidence="1 2">
    <name type="scientific">Myroides odoratus</name>
    <name type="common">Flavobacterium odoratum</name>
    <dbReference type="NCBI Taxonomy" id="256"/>
    <lineage>
        <taxon>Bacteria</taxon>
        <taxon>Pseudomonadati</taxon>
        <taxon>Bacteroidota</taxon>
        <taxon>Flavobacteriia</taxon>
        <taxon>Flavobacteriales</taxon>
        <taxon>Flavobacteriaceae</taxon>
        <taxon>Myroides</taxon>
    </lineage>
</organism>
<dbReference type="RefSeq" id="WP_115090007.1">
    <property type="nucleotide sequence ID" value="NZ_CP068107.1"/>
</dbReference>
<accession>A0A378RIU6</accession>
<proteinExistence type="predicted"/>
<dbReference type="InterPro" id="IPR036390">
    <property type="entry name" value="WH_DNA-bd_sf"/>
</dbReference>
<name>A0A378RIU6_MYROD</name>
<evidence type="ECO:0000313" key="2">
    <source>
        <dbReference type="Proteomes" id="UP000255024"/>
    </source>
</evidence>
<reference evidence="1 2" key="1">
    <citation type="submission" date="2018-06" db="EMBL/GenBank/DDBJ databases">
        <authorList>
            <consortium name="Pathogen Informatics"/>
            <person name="Doyle S."/>
        </authorList>
    </citation>
    <scope>NUCLEOTIDE SEQUENCE [LARGE SCALE GENOMIC DNA]</scope>
    <source>
        <strain evidence="1 2">NCTC11179</strain>
    </source>
</reference>
<dbReference type="SUPFAM" id="SSF46785">
    <property type="entry name" value="Winged helix' DNA-binding domain"/>
    <property type="match status" value="1"/>
</dbReference>
<keyword evidence="2" id="KW-1185">Reference proteome</keyword>
<dbReference type="EMBL" id="UGQL01000001">
    <property type="protein sequence ID" value="STZ26976.1"/>
    <property type="molecule type" value="Genomic_DNA"/>
</dbReference>
<evidence type="ECO:0000313" key="1">
    <source>
        <dbReference type="EMBL" id="STZ26976.1"/>
    </source>
</evidence>
<dbReference type="AlphaFoldDB" id="A0A378RIU6"/>
<dbReference type="Proteomes" id="UP000255024">
    <property type="component" value="Unassembled WGS sequence"/>
</dbReference>